<dbReference type="EMBL" id="EQ973968">
    <property type="protein sequence ID" value="EEF36744.1"/>
    <property type="molecule type" value="Genomic_DNA"/>
</dbReference>
<accession>B9SI07</accession>
<name>B9SI07_RICCO</name>
<dbReference type="InterPro" id="IPR011009">
    <property type="entry name" value="Kinase-like_dom_sf"/>
</dbReference>
<dbReference type="PANTHER" id="PTHR48055">
    <property type="entry name" value="LEUCINE-RICH REPEAT RECEPTOR PROTEIN KINASE EMS1"/>
    <property type="match status" value="1"/>
</dbReference>
<dbReference type="PROSITE" id="PS50011">
    <property type="entry name" value="PROTEIN_KINASE_DOM"/>
    <property type="match status" value="1"/>
</dbReference>
<sequence>MPNECLDQWLQIFPRENEGCRQPRVLSFLQRLNIPTDVNSALDYLHHLYQVPVIHCDVKPNNALIDNDMVVHLGDFGLARIFPNAILWSERDNWLHGPGAECSTESPKDRMDISDASRASYSIRDQLIGTQSVAASF</sequence>
<dbReference type="GO" id="GO:0004672">
    <property type="term" value="F:protein kinase activity"/>
    <property type="evidence" value="ECO:0007669"/>
    <property type="project" value="InterPro"/>
</dbReference>
<proteinExistence type="predicted"/>
<dbReference type="InParanoid" id="B9SI07"/>
<dbReference type="Proteomes" id="UP000008311">
    <property type="component" value="Unassembled WGS sequence"/>
</dbReference>
<gene>
    <name evidence="2" type="ORF">RCOM_0611800</name>
</gene>
<feature type="domain" description="Protein kinase" evidence="1">
    <location>
        <begin position="1"/>
        <end position="137"/>
    </location>
</feature>
<dbReference type="Pfam" id="PF00069">
    <property type="entry name" value="Pkinase"/>
    <property type="match status" value="1"/>
</dbReference>
<evidence type="ECO:0000259" key="1">
    <source>
        <dbReference type="PROSITE" id="PS50011"/>
    </source>
</evidence>
<dbReference type="InterPro" id="IPR000719">
    <property type="entry name" value="Prot_kinase_dom"/>
</dbReference>
<dbReference type="PANTHER" id="PTHR48055:SF57">
    <property type="entry name" value="PROTEIN KINASE DOMAIN-CONTAINING PROTEIN"/>
    <property type="match status" value="1"/>
</dbReference>
<dbReference type="InterPro" id="IPR051564">
    <property type="entry name" value="LRR_receptor-like_kinase"/>
</dbReference>
<dbReference type="Gene3D" id="1.10.510.10">
    <property type="entry name" value="Transferase(Phosphotransferase) domain 1"/>
    <property type="match status" value="1"/>
</dbReference>
<evidence type="ECO:0000313" key="2">
    <source>
        <dbReference type="EMBL" id="EEF36744.1"/>
    </source>
</evidence>
<reference evidence="3" key="1">
    <citation type="journal article" date="2010" name="Nat. Biotechnol.">
        <title>Draft genome sequence of the oilseed species Ricinus communis.</title>
        <authorList>
            <person name="Chan A.P."/>
            <person name="Crabtree J."/>
            <person name="Zhao Q."/>
            <person name="Lorenzi H."/>
            <person name="Orvis J."/>
            <person name="Puiu D."/>
            <person name="Melake-Berhan A."/>
            <person name="Jones K.M."/>
            <person name="Redman J."/>
            <person name="Chen G."/>
            <person name="Cahoon E.B."/>
            <person name="Gedil M."/>
            <person name="Stanke M."/>
            <person name="Haas B.J."/>
            <person name="Wortman J.R."/>
            <person name="Fraser-Liggett C.M."/>
            <person name="Ravel J."/>
            <person name="Rabinowicz P.D."/>
        </authorList>
    </citation>
    <scope>NUCLEOTIDE SEQUENCE [LARGE SCALE GENOMIC DNA]</scope>
    <source>
        <strain evidence="3">cv. Hale</strain>
    </source>
</reference>
<keyword evidence="2" id="KW-0675">Receptor</keyword>
<dbReference type="SUPFAM" id="SSF56112">
    <property type="entry name" value="Protein kinase-like (PK-like)"/>
    <property type="match status" value="1"/>
</dbReference>
<organism evidence="2 3">
    <name type="scientific">Ricinus communis</name>
    <name type="common">Castor bean</name>
    <dbReference type="NCBI Taxonomy" id="3988"/>
    <lineage>
        <taxon>Eukaryota</taxon>
        <taxon>Viridiplantae</taxon>
        <taxon>Streptophyta</taxon>
        <taxon>Embryophyta</taxon>
        <taxon>Tracheophyta</taxon>
        <taxon>Spermatophyta</taxon>
        <taxon>Magnoliopsida</taxon>
        <taxon>eudicotyledons</taxon>
        <taxon>Gunneridae</taxon>
        <taxon>Pentapetalae</taxon>
        <taxon>rosids</taxon>
        <taxon>fabids</taxon>
        <taxon>Malpighiales</taxon>
        <taxon>Euphorbiaceae</taxon>
        <taxon>Acalyphoideae</taxon>
        <taxon>Acalypheae</taxon>
        <taxon>Ricinus</taxon>
    </lineage>
</organism>
<protein>
    <submittedName>
        <fullName evidence="2">Receptor-kinase, putative</fullName>
    </submittedName>
</protein>
<dbReference type="GO" id="GO:0005524">
    <property type="term" value="F:ATP binding"/>
    <property type="evidence" value="ECO:0007669"/>
    <property type="project" value="InterPro"/>
</dbReference>
<keyword evidence="3" id="KW-1185">Reference proteome</keyword>
<dbReference type="AlphaFoldDB" id="B9SI07"/>
<evidence type="ECO:0000313" key="3">
    <source>
        <dbReference type="Proteomes" id="UP000008311"/>
    </source>
</evidence>